<reference evidence="2" key="1">
    <citation type="submission" date="2022-11" db="UniProtKB">
        <authorList>
            <consortium name="WormBaseParasite"/>
        </authorList>
    </citation>
    <scope>IDENTIFICATION</scope>
</reference>
<organism evidence="1 2">
    <name type="scientific">Panagrolaimus sp. ES5</name>
    <dbReference type="NCBI Taxonomy" id="591445"/>
    <lineage>
        <taxon>Eukaryota</taxon>
        <taxon>Metazoa</taxon>
        <taxon>Ecdysozoa</taxon>
        <taxon>Nematoda</taxon>
        <taxon>Chromadorea</taxon>
        <taxon>Rhabditida</taxon>
        <taxon>Tylenchina</taxon>
        <taxon>Panagrolaimomorpha</taxon>
        <taxon>Panagrolaimoidea</taxon>
        <taxon>Panagrolaimidae</taxon>
        <taxon>Panagrolaimus</taxon>
    </lineage>
</organism>
<dbReference type="WBParaSite" id="ES5_v2.g16399.t1">
    <property type="protein sequence ID" value="ES5_v2.g16399.t1"/>
    <property type="gene ID" value="ES5_v2.g16399"/>
</dbReference>
<evidence type="ECO:0000313" key="1">
    <source>
        <dbReference type="Proteomes" id="UP000887579"/>
    </source>
</evidence>
<name>A0AC34FGR4_9BILA</name>
<accession>A0AC34FGR4</accession>
<dbReference type="Proteomes" id="UP000887579">
    <property type="component" value="Unplaced"/>
</dbReference>
<proteinExistence type="predicted"/>
<evidence type="ECO:0000313" key="2">
    <source>
        <dbReference type="WBParaSite" id="ES5_v2.g16399.t1"/>
    </source>
</evidence>
<sequence length="575" mass="63141">MNEQNQNSEQQQPPVRPQTLSYLPDPLNVPHNNDDRPSIVDSAWPIPSGSLHAMYKRAAVASDHGLCSEIGRDVLLAGGNAVDSMIASFFCIGVVNPQSSGLGGGFLMTLYNASTQRCISIDAREMAPRTANTTMFKSNPEDAVLGWKSIATPGELHGYWTVFTRFGSGRVPWKDLVDPSIKLARNGFPVSSNLAMVMEEKESFIMADENMKKAFTDPRTGRVYEEGDIIKRELLADTLEEIAQAPDPVHLFYQGGIAQTIAAEMKEHGGYLTLEDLTNYKTIVYEAPLESDALPGDLVMCGPPPPSSFAVTQAIVGIMAQFYNEKRGPVNLDDPEVYHRLIEAEKFAYSYRTQLGDINFVKDAQRISQNMTKTSFVHWIASQIPDVAQPLSYYNLDNTVLTEDHGTSHFVALDREGNAVSATSTINQLLGSKRISPTLGILWNDEMDDFSTPNVTNAFGFAPSETNFIQPGKRPMSSMSPTVIYDKNNGEVKMVVGGSGGSRIISAVAQTIIRAMLFNQTVKEAVDAPRFHNQFIPNVTEYETSAPKTIVQALQSQFHQTFSGVAKQASVCIYA</sequence>
<protein>
    <submittedName>
        <fullName evidence="2">Gamma-glutamyltransferase</fullName>
    </submittedName>
</protein>